<evidence type="ECO:0000256" key="1">
    <source>
        <dbReference type="SAM" id="MobiDB-lite"/>
    </source>
</evidence>
<dbReference type="EMBL" id="CP002467">
    <property type="protein sequence ID" value="ADV83052.1"/>
    <property type="molecule type" value="Genomic_DNA"/>
</dbReference>
<dbReference type="eggNOG" id="COG3119">
    <property type="taxonomic scope" value="Bacteria"/>
</dbReference>
<evidence type="ECO:0008006" key="4">
    <source>
        <dbReference type="Google" id="ProtNLM"/>
    </source>
</evidence>
<dbReference type="HOGENOM" id="CLU_1325824_0_0_0"/>
<feature type="region of interest" description="Disordered" evidence="1">
    <location>
        <begin position="171"/>
        <end position="193"/>
    </location>
</feature>
<dbReference type="AlphaFoldDB" id="E8UX89"/>
<feature type="compositionally biased region" description="Low complexity" evidence="1">
    <location>
        <begin position="174"/>
        <end position="186"/>
    </location>
</feature>
<protein>
    <recommendedName>
        <fullName evidence="4">DUF1501 domain-containing protein</fullName>
    </recommendedName>
</protein>
<evidence type="ECO:0000313" key="3">
    <source>
        <dbReference type="Proteomes" id="UP000006844"/>
    </source>
</evidence>
<name>E8UX89_TERSS</name>
<dbReference type="Proteomes" id="UP000006844">
    <property type="component" value="Chromosome"/>
</dbReference>
<keyword evidence="3" id="KW-1185">Reference proteome</keyword>
<gene>
    <name evidence="2" type="ordered locus">AciPR4_2250</name>
</gene>
<reference evidence="2 3" key="1">
    <citation type="journal article" date="2012" name="Stand. Genomic Sci.">
        <title>Complete genome sequence of Terriglobus saanensis type strain SP1PR4(T), an Acidobacteria from tundra soil.</title>
        <authorList>
            <person name="Rawat S.R."/>
            <person name="Mannisto M.K."/>
            <person name="Starovoytov V."/>
            <person name="Goodwin L."/>
            <person name="Nolan M."/>
            <person name="Hauser L."/>
            <person name="Land M."/>
            <person name="Davenport K.W."/>
            <person name="Woyke T."/>
            <person name="Haggblom M.M."/>
        </authorList>
    </citation>
    <scope>NUCLEOTIDE SEQUENCE</scope>
    <source>
        <strain evidence="3">ATCC BAA-1853 / DSM 23119 / SP1PR4</strain>
    </source>
</reference>
<dbReference type="STRING" id="401053.AciPR4_2250"/>
<organism evidence="2 3">
    <name type="scientific">Terriglobus saanensis (strain ATCC BAA-1853 / DSM 23119 / SP1PR4)</name>
    <dbReference type="NCBI Taxonomy" id="401053"/>
    <lineage>
        <taxon>Bacteria</taxon>
        <taxon>Pseudomonadati</taxon>
        <taxon>Acidobacteriota</taxon>
        <taxon>Terriglobia</taxon>
        <taxon>Terriglobales</taxon>
        <taxon>Acidobacteriaceae</taxon>
        <taxon>Terriglobus</taxon>
    </lineage>
</organism>
<accession>E8UX89</accession>
<dbReference type="KEGG" id="tsa:AciPR4_2250"/>
<proteinExistence type="predicted"/>
<evidence type="ECO:0000313" key="2">
    <source>
        <dbReference type="EMBL" id="ADV83052.1"/>
    </source>
</evidence>
<sequence>MLDTKNIRFANLNAARTISATRRDFLRGAIGALSAMSITRAAMSARIGTALPPAQKTILVTFGGGTRDAETFAEEGQENIPNLLRTLLPQGTFFTRVVNAGILGHYVATASVVTGSYERFDNFVAPPPPNPTLFEAYRKGLRRPVTDAWVIAPSNGFQRIGSSSHAAFGPGFESSTTYRTTTNRPRPSIEDRSASLQHGLGVASFCH</sequence>